<feature type="non-terminal residue" evidence="2">
    <location>
        <position position="250"/>
    </location>
</feature>
<dbReference type="RefSeq" id="WP_270159365.1">
    <property type="nucleotide sequence ID" value="NZ_JAPNNL010000235.1"/>
</dbReference>
<evidence type="ECO:0000256" key="1">
    <source>
        <dbReference type="SAM" id="MobiDB-lite"/>
    </source>
</evidence>
<proteinExistence type="predicted"/>
<gene>
    <name evidence="2" type="ORF">OUY22_33900</name>
</gene>
<keyword evidence="3" id="KW-1185">Reference proteome</keyword>
<feature type="region of interest" description="Disordered" evidence="1">
    <location>
        <begin position="47"/>
        <end position="130"/>
    </location>
</feature>
<organism evidence="2 3">
    <name type="scientific">Nonomuraea corallina</name>
    <dbReference type="NCBI Taxonomy" id="2989783"/>
    <lineage>
        <taxon>Bacteria</taxon>
        <taxon>Bacillati</taxon>
        <taxon>Actinomycetota</taxon>
        <taxon>Actinomycetes</taxon>
        <taxon>Streptosporangiales</taxon>
        <taxon>Streptosporangiaceae</taxon>
        <taxon>Nonomuraea</taxon>
    </lineage>
</organism>
<dbReference type="EMBL" id="JAPNNL010000235">
    <property type="protein sequence ID" value="MDA0638427.1"/>
    <property type="molecule type" value="Genomic_DNA"/>
</dbReference>
<reference evidence="2" key="1">
    <citation type="submission" date="2022-11" db="EMBL/GenBank/DDBJ databases">
        <title>Nonomuraea corallina sp. nov., a new species of the genus Nonomuraea isolated from sea side sediment in Thai sea.</title>
        <authorList>
            <person name="Ngamcharungchit C."/>
            <person name="Matsumoto A."/>
            <person name="Suriyachadkun C."/>
            <person name="Panbangred W."/>
            <person name="Inahashi Y."/>
            <person name="Intra B."/>
        </authorList>
    </citation>
    <scope>NUCLEOTIDE SEQUENCE</scope>
    <source>
        <strain evidence="2">MCN248</strain>
    </source>
</reference>
<dbReference type="PROSITE" id="PS51482">
    <property type="entry name" value="DEGV"/>
    <property type="match status" value="1"/>
</dbReference>
<feature type="compositionally biased region" description="Low complexity" evidence="1">
    <location>
        <begin position="67"/>
        <end position="78"/>
    </location>
</feature>
<dbReference type="SUPFAM" id="SSF82549">
    <property type="entry name" value="DAK1/DegV-like"/>
    <property type="match status" value="1"/>
</dbReference>
<accession>A0ABT4SMG0</accession>
<dbReference type="Gene3D" id="3.40.50.10170">
    <property type="match status" value="1"/>
</dbReference>
<feature type="region of interest" description="Disordered" evidence="1">
    <location>
        <begin position="229"/>
        <end position="250"/>
    </location>
</feature>
<dbReference type="Pfam" id="PF02645">
    <property type="entry name" value="DegV"/>
    <property type="match status" value="1"/>
</dbReference>
<feature type="compositionally biased region" description="Gly residues" evidence="1">
    <location>
        <begin position="79"/>
        <end position="99"/>
    </location>
</feature>
<dbReference type="Proteomes" id="UP001144036">
    <property type="component" value="Unassembled WGS sequence"/>
</dbReference>
<evidence type="ECO:0000313" key="3">
    <source>
        <dbReference type="Proteomes" id="UP001144036"/>
    </source>
</evidence>
<name>A0ABT4SMG0_9ACTN</name>
<protein>
    <submittedName>
        <fullName evidence="2">DegV family protein</fullName>
    </submittedName>
</protein>
<dbReference type="InterPro" id="IPR003797">
    <property type="entry name" value="DegV"/>
</dbReference>
<comment type="caution">
    <text evidence="2">The sequence shown here is derived from an EMBL/GenBank/DDBJ whole genome shotgun (WGS) entry which is preliminary data.</text>
</comment>
<evidence type="ECO:0000313" key="2">
    <source>
        <dbReference type="EMBL" id="MDA0638427.1"/>
    </source>
</evidence>
<sequence length="250" mass="23816">MSPAVAVVTDSTAYLPELPGVSVVPVHVIFGDRSWDEPDLTRALTAASRGRRDAPPGGSGSAPATRAGLPSGAQPAPGGLAGAGGDLTPGDLAGTGGDAAPGDLARAGGDAAPRDLARAGGDSTPGSLAGAGGDAALGDLAKGAGEPASAAWGDLATATTSRPAPERFASCYAVLAAQGAASVVSIHLSGELSGTVEAARAAAREAPLPVTVIDSRSIGMGLGFPVLGGGPPPPAAARPLEEGGPAFPGD</sequence>